<organism evidence="2 3">
    <name type="scientific">Paractinoplanes pyxinae</name>
    <dbReference type="NCBI Taxonomy" id="2997416"/>
    <lineage>
        <taxon>Bacteria</taxon>
        <taxon>Bacillati</taxon>
        <taxon>Actinomycetota</taxon>
        <taxon>Actinomycetes</taxon>
        <taxon>Micromonosporales</taxon>
        <taxon>Micromonosporaceae</taxon>
        <taxon>Paractinoplanes</taxon>
    </lineage>
</organism>
<reference evidence="2" key="1">
    <citation type="submission" date="2022-11" db="EMBL/GenBank/DDBJ databases">
        <authorList>
            <person name="Somphong A."/>
            <person name="Phongsopitanun W."/>
        </authorList>
    </citation>
    <scope>NUCLEOTIDE SEQUENCE</scope>
    <source>
        <strain evidence="2">Pm04-4</strain>
    </source>
</reference>
<dbReference type="Gene3D" id="3.40.50.10910">
    <property type="entry name" value="Amidohydrolase"/>
    <property type="match status" value="1"/>
</dbReference>
<keyword evidence="3" id="KW-1185">Reference proteome</keyword>
<dbReference type="PANTHER" id="PTHR43135:SF3">
    <property type="entry name" value="ALPHA-D-RIBOSE 1-METHYLPHOSPHONATE 5-TRIPHOSPHATE DIPHOSPHATASE"/>
    <property type="match status" value="1"/>
</dbReference>
<evidence type="ECO:0000259" key="1">
    <source>
        <dbReference type="Pfam" id="PF01979"/>
    </source>
</evidence>
<dbReference type="Gene3D" id="1.20.58.520">
    <property type="entry name" value="Amidohydrolase"/>
    <property type="match status" value="1"/>
</dbReference>
<sequence length="500" mass="54136">MQRRTLLTGTALGVAGAALGITRPAAATGRSVIAVRGVTVIDASGGARPDQTVLIQGERILDAGPVRRVPVPHGATVVDGAGRFLIPGLADMHTHAVGIDDTDPELYALNGVTTTRQMSGGPLARAWKQQIAAGERLGPQWSIGSRIVDGSPSLWDELDGDGSVHVAVANPAEARAAVRLEHASGAAFIKTYTRLTRDSFLAVADECRRLGLPFLGHVPDFVQLTEASDRGMRSVEHLFEVWYDTSYEEKKLRAAVAAVPIGPGEYNGWFNRMHPIEYAAARTYDRRKAEKVFRRVARNGTYFTPTLVLHETNDMPERINRHDPRYRYFSADVIGYWDWALDNQYLPGRTPAQIVQSKEIFRRRLALTADLAAAGVPLLAGTDLGTTYLMPGFSLHDELALLVRAGLSPLQALGTATLNPARYLGLRDAGVIARGAVADLVLLDANPLHDIRNTKKINSVLVRGDLLTPARRRELLTAIEAQAKQPRPAAAAPVGRGCPC</sequence>
<protein>
    <submittedName>
        <fullName evidence="2">Amidohydrolase family protein</fullName>
    </submittedName>
</protein>
<dbReference type="Gene3D" id="2.30.40.10">
    <property type="entry name" value="Urease, subunit C, domain 1"/>
    <property type="match status" value="2"/>
</dbReference>
<dbReference type="SUPFAM" id="SSF51556">
    <property type="entry name" value="Metallo-dependent hydrolases"/>
    <property type="match status" value="1"/>
</dbReference>
<gene>
    <name evidence="2" type="ORF">OWR29_28220</name>
</gene>
<dbReference type="RefSeq" id="WP_267566289.1">
    <property type="nucleotide sequence ID" value="NZ_JAPNTZ010000010.1"/>
</dbReference>
<dbReference type="SUPFAM" id="SSF51338">
    <property type="entry name" value="Composite domain of metallo-dependent hydrolases"/>
    <property type="match status" value="1"/>
</dbReference>
<proteinExistence type="predicted"/>
<name>A0ABT4B8E9_9ACTN</name>
<accession>A0ABT4B8E9</accession>
<dbReference type="Proteomes" id="UP001151002">
    <property type="component" value="Unassembled WGS sequence"/>
</dbReference>
<dbReference type="InterPro" id="IPR051781">
    <property type="entry name" value="Metallo-dep_Hydrolase"/>
</dbReference>
<dbReference type="InterPro" id="IPR032466">
    <property type="entry name" value="Metal_Hydrolase"/>
</dbReference>
<evidence type="ECO:0000313" key="3">
    <source>
        <dbReference type="Proteomes" id="UP001151002"/>
    </source>
</evidence>
<dbReference type="InterPro" id="IPR006311">
    <property type="entry name" value="TAT_signal"/>
</dbReference>
<dbReference type="InterPro" id="IPR011059">
    <property type="entry name" value="Metal-dep_hydrolase_composite"/>
</dbReference>
<dbReference type="Pfam" id="PF01979">
    <property type="entry name" value="Amidohydro_1"/>
    <property type="match status" value="1"/>
</dbReference>
<dbReference type="InterPro" id="IPR006680">
    <property type="entry name" value="Amidohydro-rel"/>
</dbReference>
<dbReference type="Gene3D" id="3.30.110.90">
    <property type="entry name" value="Amidohydrolase"/>
    <property type="match status" value="2"/>
</dbReference>
<comment type="caution">
    <text evidence="2">The sequence shown here is derived from an EMBL/GenBank/DDBJ whole genome shotgun (WGS) entry which is preliminary data.</text>
</comment>
<evidence type="ECO:0000313" key="2">
    <source>
        <dbReference type="EMBL" id="MCY1141898.1"/>
    </source>
</evidence>
<dbReference type="EMBL" id="JAPNTZ010000010">
    <property type="protein sequence ID" value="MCY1141898.1"/>
    <property type="molecule type" value="Genomic_DNA"/>
</dbReference>
<dbReference type="PROSITE" id="PS51318">
    <property type="entry name" value="TAT"/>
    <property type="match status" value="1"/>
</dbReference>
<dbReference type="PANTHER" id="PTHR43135">
    <property type="entry name" value="ALPHA-D-RIBOSE 1-METHYLPHOSPHONATE 5-TRIPHOSPHATE DIPHOSPHATASE"/>
    <property type="match status" value="1"/>
</dbReference>
<feature type="domain" description="Amidohydrolase-related" evidence="1">
    <location>
        <begin position="84"/>
        <end position="466"/>
    </location>
</feature>